<comment type="caution">
    <text evidence="1">The sequence shown here is derived from an EMBL/GenBank/DDBJ whole genome shotgun (WGS) entry which is preliminary data.</text>
</comment>
<dbReference type="STRING" id="64969.SAMN02745127_01642"/>
<keyword evidence="2" id="KW-1185">Reference proteome</keyword>
<name>A0A1T4PVC0_9GAMM</name>
<dbReference type="RefSeq" id="WP_078745237.1">
    <property type="nucleotide sequence ID" value="NZ_FUXG01000009.1"/>
</dbReference>
<accession>A0A1T4PVC0</accession>
<evidence type="ECO:0000313" key="2">
    <source>
        <dbReference type="Proteomes" id="UP000191418"/>
    </source>
</evidence>
<dbReference type="OrthoDB" id="9790826at2"/>
<reference evidence="1 2" key="1">
    <citation type="submission" date="2017-01" db="EMBL/GenBank/DDBJ databases">
        <title>Genome Sequencing of a Marine Spirillum, Oceanospirillum multiglobuliferum ATCC 33336, from Japan.</title>
        <authorList>
            <person name="Carney J.G."/>
            <person name="Trachtenberg A.M."/>
            <person name="Rheaume B.A."/>
            <person name="Linnane J.D."/>
            <person name="Pitts N.L."/>
            <person name="Mykles D.L."/>
            <person name="Maclea K.S."/>
        </authorList>
    </citation>
    <scope>NUCLEOTIDE SEQUENCE [LARGE SCALE GENOMIC DNA]</scope>
    <source>
        <strain evidence="1 2">ATCC 33336</strain>
    </source>
</reference>
<evidence type="ECO:0000313" key="1">
    <source>
        <dbReference type="EMBL" id="OPX55307.1"/>
    </source>
</evidence>
<proteinExistence type="predicted"/>
<dbReference type="Gene3D" id="3.20.160.10">
    <property type="entry name" value="vpa0580 domain like"/>
    <property type="match status" value="1"/>
</dbReference>
<dbReference type="InterPro" id="IPR038604">
    <property type="entry name" value="HopJ_sf"/>
</dbReference>
<dbReference type="Proteomes" id="UP000191418">
    <property type="component" value="Unassembled WGS sequence"/>
</dbReference>
<organism evidence="1 2">
    <name type="scientific">Oceanospirillum multiglobuliferum</name>
    <dbReference type="NCBI Taxonomy" id="64969"/>
    <lineage>
        <taxon>Bacteria</taxon>
        <taxon>Pseudomonadati</taxon>
        <taxon>Pseudomonadota</taxon>
        <taxon>Gammaproteobacteria</taxon>
        <taxon>Oceanospirillales</taxon>
        <taxon>Oceanospirillaceae</taxon>
        <taxon>Oceanospirillum</taxon>
    </lineage>
</organism>
<dbReference type="Pfam" id="PF08888">
    <property type="entry name" value="HopJ"/>
    <property type="match status" value="1"/>
</dbReference>
<sequence length="112" mass="12295">MLLNDFLSQIGTDAKLDFEDSIAVISANYDYSPAAFQNGSVQNAAGQNEGSCKIFAFAKLQQLSEAQTLACFGRFYQDVLNTPEGTDHANIRNFMQTGWQGVVFETMPLTAK</sequence>
<dbReference type="InterPro" id="IPR014984">
    <property type="entry name" value="HopJ"/>
</dbReference>
<gene>
    <name evidence="1" type="ORF">BTE48_09050</name>
</gene>
<dbReference type="AlphaFoldDB" id="A0A1T4PVC0"/>
<dbReference type="EMBL" id="MTSM01000010">
    <property type="protein sequence ID" value="OPX55307.1"/>
    <property type="molecule type" value="Genomic_DNA"/>
</dbReference>
<protein>
    <submittedName>
        <fullName evidence="1">Type III effector</fullName>
    </submittedName>
</protein>